<comment type="caution">
    <text evidence="2">The sequence shown here is derived from an EMBL/GenBank/DDBJ whole genome shotgun (WGS) entry which is preliminary data.</text>
</comment>
<protein>
    <submittedName>
        <fullName evidence="2">Uncharacterized protein</fullName>
    </submittedName>
</protein>
<feature type="compositionally biased region" description="Polar residues" evidence="1">
    <location>
        <begin position="151"/>
        <end position="166"/>
    </location>
</feature>
<organism evidence="2 3">
    <name type="scientific">Apophysomyces ossiformis</name>
    <dbReference type="NCBI Taxonomy" id="679940"/>
    <lineage>
        <taxon>Eukaryota</taxon>
        <taxon>Fungi</taxon>
        <taxon>Fungi incertae sedis</taxon>
        <taxon>Mucoromycota</taxon>
        <taxon>Mucoromycotina</taxon>
        <taxon>Mucoromycetes</taxon>
        <taxon>Mucorales</taxon>
        <taxon>Mucorineae</taxon>
        <taxon>Mucoraceae</taxon>
        <taxon>Apophysomyces</taxon>
    </lineage>
</organism>
<reference evidence="2" key="1">
    <citation type="submission" date="2020-01" db="EMBL/GenBank/DDBJ databases">
        <title>Genome Sequencing of Three Apophysomyces-Like Fungal Strains Confirms a Novel Fungal Genus in the Mucoromycota with divergent Burkholderia-like Endosymbiotic Bacteria.</title>
        <authorList>
            <person name="Stajich J.E."/>
            <person name="Macias A.M."/>
            <person name="Carter-House D."/>
            <person name="Lovett B."/>
            <person name="Kasson L.R."/>
            <person name="Berry K."/>
            <person name="Grigoriev I."/>
            <person name="Chang Y."/>
            <person name="Spatafora J."/>
            <person name="Kasson M.T."/>
        </authorList>
    </citation>
    <scope>NUCLEOTIDE SEQUENCE</scope>
    <source>
        <strain evidence="2">NRRL A-21654</strain>
    </source>
</reference>
<evidence type="ECO:0000313" key="2">
    <source>
        <dbReference type="EMBL" id="KAF7725193.1"/>
    </source>
</evidence>
<sequence length="339" mass="38252">MVFKKLLNKVHHRLAGDTHEPFYQRGFCRRRWNDSLKETAGSASLSFIPSHSLNSTIPTSERTLVSAESTPRFPTRRPFSFPEEEEQAVVIPEILEALRACGTSINLSISSESTMQNIVFQSDTASERSTDDNDSFLEAVLRSYERASLRSQSAYQGPYSTDLTPQNRKDTDSSFSERFSYPFSECSLTKPNPSVAPPSPPESPDCAPSRNGMRDKVVKQVKKTMLEMELASAWQRLESALKENQQLKDRLQTLEKNQTTSVADRSPPEAQCQQDELMRMHTRAQLSLIEYLEGESDMAGAMARFKRQLEYEEAKKDGLTDFPSHLANMAKSVVTEAFT</sequence>
<evidence type="ECO:0000313" key="3">
    <source>
        <dbReference type="Proteomes" id="UP000605846"/>
    </source>
</evidence>
<keyword evidence="3" id="KW-1185">Reference proteome</keyword>
<evidence type="ECO:0000256" key="1">
    <source>
        <dbReference type="SAM" id="MobiDB-lite"/>
    </source>
</evidence>
<accession>A0A8H7BRT2</accession>
<name>A0A8H7BRT2_9FUNG</name>
<dbReference type="AlphaFoldDB" id="A0A8H7BRT2"/>
<dbReference type="OrthoDB" id="2252112at2759"/>
<dbReference type="Proteomes" id="UP000605846">
    <property type="component" value="Unassembled WGS sequence"/>
</dbReference>
<feature type="compositionally biased region" description="Pro residues" evidence="1">
    <location>
        <begin position="194"/>
        <end position="203"/>
    </location>
</feature>
<gene>
    <name evidence="2" type="ORF">EC973_000359</name>
</gene>
<feature type="region of interest" description="Disordered" evidence="1">
    <location>
        <begin position="151"/>
        <end position="213"/>
    </location>
</feature>
<dbReference type="EMBL" id="JABAYA010000102">
    <property type="protein sequence ID" value="KAF7725193.1"/>
    <property type="molecule type" value="Genomic_DNA"/>
</dbReference>
<proteinExistence type="predicted"/>